<dbReference type="EMBL" id="CAJNOL010018038">
    <property type="protein sequence ID" value="CAF1680379.1"/>
    <property type="molecule type" value="Genomic_DNA"/>
</dbReference>
<evidence type="ECO:0000313" key="3">
    <source>
        <dbReference type="EMBL" id="CAF1680379.1"/>
    </source>
</evidence>
<dbReference type="EMBL" id="CAJNOH010016096">
    <property type="protein sequence ID" value="CAF1568750.1"/>
    <property type="molecule type" value="Genomic_DNA"/>
</dbReference>
<protein>
    <recommendedName>
        <fullName evidence="1">F-box domain-containing protein</fullName>
    </recommendedName>
</protein>
<dbReference type="Gene3D" id="3.80.10.10">
    <property type="entry name" value="Ribonuclease Inhibitor"/>
    <property type="match status" value="1"/>
</dbReference>
<keyword evidence="4" id="KW-1185">Reference proteome</keyword>
<dbReference type="Proteomes" id="UP000663870">
    <property type="component" value="Unassembled WGS sequence"/>
</dbReference>
<accession>A0A816H221</accession>
<sequence>MEYSCIGLNNLPDEILMIIFQKLKNIDVLFSFYGINQRLNKIIHDRIFTSHLTFVKWSLDNFIDLFSSDIMLNRFCLQILPSIYDKIQWLDLDSSSIKHVLHVANYPNLDSLGLYNIDKESAQCIFNDETLSSIFKNQITTLFITIYNNNDDNYEGKILSLANTCDKIFTVFTRLTTFVLYESSYKNRVRLNFNDLLYPNFRSSTLLKLIINVYSFDDCLYLLDGRFDQLHTFHVDLANVLCSDEIKNQVSFTRKKFNVVKQ</sequence>
<proteinExistence type="predicted"/>
<reference evidence="3" key="1">
    <citation type="submission" date="2021-02" db="EMBL/GenBank/DDBJ databases">
        <authorList>
            <person name="Nowell W R."/>
        </authorList>
    </citation>
    <scope>NUCLEOTIDE SEQUENCE</scope>
</reference>
<dbReference type="Proteomes" id="UP000663854">
    <property type="component" value="Unassembled WGS sequence"/>
</dbReference>
<dbReference type="InterPro" id="IPR036047">
    <property type="entry name" value="F-box-like_dom_sf"/>
</dbReference>
<dbReference type="SUPFAM" id="SSF81383">
    <property type="entry name" value="F-box domain"/>
    <property type="match status" value="1"/>
</dbReference>
<dbReference type="InterPro" id="IPR032675">
    <property type="entry name" value="LRR_dom_sf"/>
</dbReference>
<feature type="domain" description="F-box" evidence="1">
    <location>
        <begin position="5"/>
        <end position="51"/>
    </location>
</feature>
<evidence type="ECO:0000313" key="4">
    <source>
        <dbReference type="Proteomes" id="UP000663870"/>
    </source>
</evidence>
<comment type="caution">
    <text evidence="3">The sequence shown here is derived from an EMBL/GenBank/DDBJ whole genome shotgun (WGS) entry which is preliminary data.</text>
</comment>
<name>A0A816H221_9BILA</name>
<organism evidence="3 4">
    <name type="scientific">Rotaria sordida</name>
    <dbReference type="NCBI Taxonomy" id="392033"/>
    <lineage>
        <taxon>Eukaryota</taxon>
        <taxon>Metazoa</taxon>
        <taxon>Spiralia</taxon>
        <taxon>Gnathifera</taxon>
        <taxon>Rotifera</taxon>
        <taxon>Eurotatoria</taxon>
        <taxon>Bdelloidea</taxon>
        <taxon>Philodinida</taxon>
        <taxon>Philodinidae</taxon>
        <taxon>Rotaria</taxon>
    </lineage>
</organism>
<evidence type="ECO:0000259" key="1">
    <source>
        <dbReference type="PROSITE" id="PS50181"/>
    </source>
</evidence>
<dbReference type="PROSITE" id="PS50181">
    <property type="entry name" value="FBOX"/>
    <property type="match status" value="1"/>
</dbReference>
<gene>
    <name evidence="3" type="ORF">JXQ802_LOCUS59067</name>
    <name evidence="2" type="ORF">PYM288_LOCUS42415</name>
</gene>
<dbReference type="InterPro" id="IPR001810">
    <property type="entry name" value="F-box_dom"/>
</dbReference>
<evidence type="ECO:0000313" key="2">
    <source>
        <dbReference type="EMBL" id="CAF1568750.1"/>
    </source>
</evidence>
<dbReference type="AlphaFoldDB" id="A0A816H221"/>